<evidence type="ECO:0000256" key="8">
    <source>
        <dbReference type="SAM" id="Phobius"/>
    </source>
</evidence>
<protein>
    <submittedName>
        <fullName evidence="10">Rhomboid family intramembrane serine protease</fullName>
    </submittedName>
</protein>
<evidence type="ECO:0000256" key="1">
    <source>
        <dbReference type="ARBA" id="ARBA00004141"/>
    </source>
</evidence>
<evidence type="ECO:0000256" key="6">
    <source>
        <dbReference type="ARBA" id="ARBA00022989"/>
    </source>
</evidence>
<dbReference type="RefSeq" id="WP_192038517.1">
    <property type="nucleotide sequence ID" value="NZ_JACYWE010000003.1"/>
</dbReference>
<comment type="subcellular location">
    <subcellularLocation>
        <location evidence="1">Membrane</location>
        <topology evidence="1">Multi-pass membrane protein</topology>
    </subcellularLocation>
</comment>
<feature type="transmembrane region" description="Helical" evidence="8">
    <location>
        <begin position="21"/>
        <end position="38"/>
    </location>
</feature>
<dbReference type="SUPFAM" id="SSF144091">
    <property type="entry name" value="Rhomboid-like"/>
    <property type="match status" value="1"/>
</dbReference>
<keyword evidence="11" id="KW-1185">Reference proteome</keyword>
<name>A0A927JB44_9ACTN</name>
<dbReference type="GO" id="GO:0016020">
    <property type="term" value="C:membrane"/>
    <property type="evidence" value="ECO:0007669"/>
    <property type="project" value="UniProtKB-SubCell"/>
</dbReference>
<reference evidence="10" key="1">
    <citation type="submission" date="2020-09" db="EMBL/GenBank/DDBJ databases">
        <title>Hoyosella lacisalsi sp. nov., a halotolerant actinobacterium isolated from soil of Lake Gudzhirganskoe.</title>
        <authorList>
            <person name="Yang Q."/>
            <person name="Guo P.Y."/>
            <person name="Liu S.W."/>
            <person name="Li F.N."/>
            <person name="Sun C.H."/>
        </authorList>
    </citation>
    <scope>NUCLEOTIDE SEQUENCE</scope>
    <source>
        <strain evidence="10">G463</strain>
    </source>
</reference>
<feature type="transmembrane region" description="Helical" evidence="8">
    <location>
        <begin position="122"/>
        <end position="141"/>
    </location>
</feature>
<evidence type="ECO:0000256" key="2">
    <source>
        <dbReference type="ARBA" id="ARBA00009045"/>
    </source>
</evidence>
<comment type="similarity">
    <text evidence="2">Belongs to the peptidase S54 family.</text>
</comment>
<keyword evidence="5" id="KW-0378">Hydrolase</keyword>
<evidence type="ECO:0000256" key="5">
    <source>
        <dbReference type="ARBA" id="ARBA00022801"/>
    </source>
</evidence>
<dbReference type="Proteomes" id="UP000642993">
    <property type="component" value="Unassembled WGS sequence"/>
</dbReference>
<evidence type="ECO:0000313" key="11">
    <source>
        <dbReference type="Proteomes" id="UP000642993"/>
    </source>
</evidence>
<gene>
    <name evidence="10" type="ORF">HT102_06000</name>
</gene>
<feature type="transmembrane region" description="Helical" evidence="8">
    <location>
        <begin position="172"/>
        <end position="191"/>
    </location>
</feature>
<dbReference type="Gene3D" id="1.20.1540.10">
    <property type="entry name" value="Rhomboid-like"/>
    <property type="match status" value="1"/>
</dbReference>
<sequence>MTYSHSAPMPRTPAPSPWLRAATFSGGFVALLFVIELIDTLLNQRFNQAGIRPLDSDGLSGILVAPLIHYDWAHLVANSVPLLVLGFLVFLGALRRAITATAIIWIVGGAGTWLIGGSGVHIGASIIVFGWLAFLVAQGFFSRNAVQIAVGVAVVFLYGGLFWGVLPGQPNVSWQGHLFGAIGGLVAAWYVTSHEREQRRAARQRPMPRDGMTW</sequence>
<keyword evidence="3 10" id="KW-0645">Protease</keyword>
<feature type="transmembrane region" description="Helical" evidence="8">
    <location>
        <begin position="72"/>
        <end position="91"/>
    </location>
</feature>
<feature type="transmembrane region" description="Helical" evidence="8">
    <location>
        <begin position="148"/>
        <end position="166"/>
    </location>
</feature>
<keyword evidence="6 8" id="KW-1133">Transmembrane helix</keyword>
<accession>A0A927JB44</accession>
<dbReference type="InterPro" id="IPR022764">
    <property type="entry name" value="Peptidase_S54_rhomboid_dom"/>
</dbReference>
<evidence type="ECO:0000259" key="9">
    <source>
        <dbReference type="Pfam" id="PF01694"/>
    </source>
</evidence>
<dbReference type="EMBL" id="JACYWE010000003">
    <property type="protein sequence ID" value="MBD8506034.1"/>
    <property type="molecule type" value="Genomic_DNA"/>
</dbReference>
<dbReference type="Pfam" id="PF01694">
    <property type="entry name" value="Rhomboid"/>
    <property type="match status" value="1"/>
</dbReference>
<keyword evidence="7 8" id="KW-0472">Membrane</keyword>
<dbReference type="PANTHER" id="PTHR43066:SF1">
    <property type="entry name" value="RHOMBOID PROTEIN 2"/>
    <property type="match status" value="1"/>
</dbReference>
<evidence type="ECO:0000256" key="3">
    <source>
        <dbReference type="ARBA" id="ARBA00022670"/>
    </source>
</evidence>
<dbReference type="GO" id="GO:0006508">
    <property type="term" value="P:proteolysis"/>
    <property type="evidence" value="ECO:0007669"/>
    <property type="project" value="UniProtKB-KW"/>
</dbReference>
<organism evidence="10 11">
    <name type="scientific">Lolliginicoccus lacisalsi</name>
    <dbReference type="NCBI Taxonomy" id="2742202"/>
    <lineage>
        <taxon>Bacteria</taxon>
        <taxon>Bacillati</taxon>
        <taxon>Actinomycetota</taxon>
        <taxon>Actinomycetes</taxon>
        <taxon>Mycobacteriales</taxon>
        <taxon>Hoyosellaceae</taxon>
        <taxon>Lolliginicoccus</taxon>
    </lineage>
</organism>
<evidence type="ECO:0000256" key="4">
    <source>
        <dbReference type="ARBA" id="ARBA00022692"/>
    </source>
</evidence>
<keyword evidence="4 8" id="KW-0812">Transmembrane</keyword>
<feature type="transmembrane region" description="Helical" evidence="8">
    <location>
        <begin position="98"/>
        <end position="116"/>
    </location>
</feature>
<evidence type="ECO:0000313" key="10">
    <source>
        <dbReference type="EMBL" id="MBD8506034.1"/>
    </source>
</evidence>
<dbReference type="InterPro" id="IPR035952">
    <property type="entry name" value="Rhomboid-like_sf"/>
</dbReference>
<proteinExistence type="inferred from homology"/>
<dbReference type="PANTHER" id="PTHR43066">
    <property type="entry name" value="RHOMBOID-RELATED PROTEIN"/>
    <property type="match status" value="1"/>
</dbReference>
<comment type="caution">
    <text evidence="10">The sequence shown here is derived from an EMBL/GenBank/DDBJ whole genome shotgun (WGS) entry which is preliminary data.</text>
</comment>
<feature type="domain" description="Peptidase S54 rhomboid" evidence="9">
    <location>
        <begin position="61"/>
        <end position="192"/>
    </location>
</feature>
<dbReference type="GO" id="GO:0004252">
    <property type="term" value="F:serine-type endopeptidase activity"/>
    <property type="evidence" value="ECO:0007669"/>
    <property type="project" value="InterPro"/>
</dbReference>
<dbReference type="AlphaFoldDB" id="A0A927JB44"/>
<evidence type="ECO:0000256" key="7">
    <source>
        <dbReference type="ARBA" id="ARBA00023136"/>
    </source>
</evidence>